<feature type="domain" description="Glycosyl hydrolase family 32 N-terminal" evidence="6">
    <location>
        <begin position="101"/>
        <end position="418"/>
    </location>
</feature>
<dbReference type="InterPro" id="IPR013320">
    <property type="entry name" value="ConA-like_dom_sf"/>
</dbReference>
<gene>
    <name evidence="8" type="ORF">HPP92_024177</name>
</gene>
<protein>
    <recommendedName>
        <fullName evidence="10">Beta-fructofuranosidase</fullName>
    </recommendedName>
</protein>
<proteinExistence type="inferred from homology"/>
<evidence type="ECO:0000256" key="2">
    <source>
        <dbReference type="ARBA" id="ARBA00022801"/>
    </source>
</evidence>
<dbReference type="OrthoDB" id="202537at2759"/>
<dbReference type="InterPro" id="IPR023296">
    <property type="entry name" value="Glyco_hydro_beta-prop_sf"/>
</dbReference>
<dbReference type="Gene3D" id="2.60.120.560">
    <property type="entry name" value="Exo-inulinase, domain 1"/>
    <property type="match status" value="1"/>
</dbReference>
<dbReference type="CDD" id="cd18624">
    <property type="entry name" value="GH32_Fruct1-like"/>
    <property type="match status" value="1"/>
</dbReference>
<evidence type="ECO:0000313" key="9">
    <source>
        <dbReference type="Proteomes" id="UP000639772"/>
    </source>
</evidence>
<dbReference type="Pfam" id="PF00251">
    <property type="entry name" value="Glyco_hydro_32N"/>
    <property type="match status" value="1"/>
</dbReference>
<organism evidence="8 9">
    <name type="scientific">Vanilla planifolia</name>
    <name type="common">Vanilla</name>
    <dbReference type="NCBI Taxonomy" id="51239"/>
    <lineage>
        <taxon>Eukaryota</taxon>
        <taxon>Viridiplantae</taxon>
        <taxon>Streptophyta</taxon>
        <taxon>Embryophyta</taxon>
        <taxon>Tracheophyta</taxon>
        <taxon>Spermatophyta</taxon>
        <taxon>Magnoliopsida</taxon>
        <taxon>Liliopsida</taxon>
        <taxon>Asparagales</taxon>
        <taxon>Orchidaceae</taxon>
        <taxon>Vanilloideae</taxon>
        <taxon>Vanilleae</taxon>
        <taxon>Vanilla</taxon>
    </lineage>
</organism>
<dbReference type="FunFam" id="2.60.120.560:FF:000002">
    <property type="entry name" value="Beta-fructofuranosidase, insoluble isoenzyme CWINV1"/>
    <property type="match status" value="1"/>
</dbReference>
<name>A0A835PRI0_VANPL</name>
<accession>A0A835PRI0</accession>
<keyword evidence="4 5" id="KW-0326">Glycosidase</keyword>
<dbReference type="AlphaFoldDB" id="A0A835PRI0"/>
<sequence length="626" mass="71044">MQLTFRLVNLHPKPTFVPASLLLSTVYKKPRNPPRSPVLFPPSFLLLLMDSCRVTAQRLLLVVLVGFFCSRSRVGAFHRIASVEELEQVAAATISNRTAYHFQAPQNWINDPNGPMYYNGIYHLFYQFNPKQPVWGNIVWAHSYSIDMINWKPLKHAIYPTKSFDVNGCWSGSATILPGNKPVMFYTGVDHQNRQVQNVAFPKDLSDPFLREWVKPDYNPVIDPDHFVNASAFRDPTTAWYGPDGYWRTVVGSKRGSTGVAVLYRSRDFVKWVRAKHPLHSAKDTGMWECPDFFPVSTQPEAGFETSARGHGMKHVFKVSLDNTRYDYYTIGTYDFVNDRYVPDGASPDNDTGLRFDYGNFYASKTFFDEGKRRRIIWGWSNESDTHQDDWAKGWAGIQTIPRALWLDSNGRQVVQWPIEEVDKLRHKEVGIYQRVMKCGGVHKIEQIQTAQADVEVTFDVFSSLKKAELFDPAWTDPKKLCLLKGAEEKGGVGPFGLYVLASANRAERTAVFFRIFKAINKHVILMCHDPSRSSKRPGIYKPTYGSFVDYDIKENGGKISLRSLIDHSVVESFGAGGRACITSRVYPCFATGADANLFAFNNGIGEVKISELKAWEMKKPLMNGF</sequence>
<comment type="similarity">
    <text evidence="1 5">Belongs to the glycosyl hydrolase 32 family.</text>
</comment>
<dbReference type="SUPFAM" id="SSF49899">
    <property type="entry name" value="Concanavalin A-like lectins/glucanases"/>
    <property type="match status" value="1"/>
</dbReference>
<dbReference type="Gene3D" id="2.115.10.20">
    <property type="entry name" value="Glycosyl hydrolase domain, family 43"/>
    <property type="match status" value="1"/>
</dbReference>
<evidence type="ECO:0000256" key="5">
    <source>
        <dbReference type="RuleBase" id="RU362110"/>
    </source>
</evidence>
<dbReference type="InterPro" id="IPR013148">
    <property type="entry name" value="Glyco_hydro_32_N"/>
</dbReference>
<evidence type="ECO:0000256" key="4">
    <source>
        <dbReference type="ARBA" id="ARBA00023295"/>
    </source>
</evidence>
<evidence type="ECO:0000256" key="3">
    <source>
        <dbReference type="ARBA" id="ARBA00023180"/>
    </source>
</evidence>
<dbReference type="InterPro" id="IPR001362">
    <property type="entry name" value="Glyco_hydro_32"/>
</dbReference>
<dbReference type="Proteomes" id="UP000639772">
    <property type="component" value="Chromosome 13"/>
</dbReference>
<keyword evidence="2 5" id="KW-0378">Hydrolase</keyword>
<evidence type="ECO:0000259" key="7">
    <source>
        <dbReference type="Pfam" id="PF08244"/>
    </source>
</evidence>
<dbReference type="SUPFAM" id="SSF75005">
    <property type="entry name" value="Arabinanase/levansucrase/invertase"/>
    <property type="match status" value="1"/>
</dbReference>
<dbReference type="InterPro" id="IPR013189">
    <property type="entry name" value="Glyco_hydro_32_C"/>
</dbReference>
<dbReference type="InterPro" id="IPR050551">
    <property type="entry name" value="Fructan_Metab_Enzymes"/>
</dbReference>
<reference evidence="8 9" key="1">
    <citation type="journal article" date="2020" name="Nat. Food">
        <title>A phased Vanilla planifolia genome enables genetic improvement of flavour and production.</title>
        <authorList>
            <person name="Hasing T."/>
            <person name="Tang H."/>
            <person name="Brym M."/>
            <person name="Khazi F."/>
            <person name="Huang T."/>
            <person name="Chambers A.H."/>
        </authorList>
    </citation>
    <scope>NUCLEOTIDE SEQUENCE [LARGE SCALE GENOMIC DNA]</scope>
    <source>
        <tissue evidence="8">Leaf</tissue>
    </source>
</reference>
<dbReference type="FunFam" id="2.115.10.20:FF:000001">
    <property type="entry name" value="Beta-fructofuranosidase, insoluble isoenzyme CWINV1"/>
    <property type="match status" value="1"/>
</dbReference>
<evidence type="ECO:0000313" key="8">
    <source>
        <dbReference type="EMBL" id="KAG0456389.1"/>
    </source>
</evidence>
<evidence type="ECO:0000259" key="6">
    <source>
        <dbReference type="Pfam" id="PF00251"/>
    </source>
</evidence>
<comment type="caution">
    <text evidence="8">The sequence shown here is derived from an EMBL/GenBank/DDBJ whole genome shotgun (WGS) entry which is preliminary data.</text>
</comment>
<dbReference type="Pfam" id="PF08244">
    <property type="entry name" value="Glyco_hydro_32C"/>
    <property type="match status" value="1"/>
</dbReference>
<evidence type="ECO:0000256" key="1">
    <source>
        <dbReference type="ARBA" id="ARBA00009902"/>
    </source>
</evidence>
<dbReference type="GO" id="GO:0005975">
    <property type="term" value="P:carbohydrate metabolic process"/>
    <property type="evidence" value="ECO:0007669"/>
    <property type="project" value="InterPro"/>
</dbReference>
<feature type="domain" description="Glycosyl hydrolase family 32 C-terminal" evidence="7">
    <location>
        <begin position="421"/>
        <end position="617"/>
    </location>
</feature>
<dbReference type="EMBL" id="JADCNM010000013">
    <property type="protein sequence ID" value="KAG0456389.1"/>
    <property type="molecule type" value="Genomic_DNA"/>
</dbReference>
<dbReference type="PANTHER" id="PTHR31953">
    <property type="entry name" value="BETA-FRUCTOFURANOSIDASE, INSOLUBLE ISOENZYME CWINV1-RELATED"/>
    <property type="match status" value="1"/>
</dbReference>
<evidence type="ECO:0008006" key="10">
    <source>
        <dbReference type="Google" id="ProtNLM"/>
    </source>
</evidence>
<dbReference type="SMART" id="SM00640">
    <property type="entry name" value="Glyco_32"/>
    <property type="match status" value="1"/>
</dbReference>
<dbReference type="GO" id="GO:0004553">
    <property type="term" value="F:hydrolase activity, hydrolyzing O-glycosyl compounds"/>
    <property type="evidence" value="ECO:0007669"/>
    <property type="project" value="InterPro"/>
</dbReference>
<keyword evidence="3" id="KW-0325">Glycoprotein</keyword>